<dbReference type="Proteomes" id="UP001165306">
    <property type="component" value="Unassembled WGS sequence"/>
</dbReference>
<evidence type="ECO:0008006" key="4">
    <source>
        <dbReference type="Google" id="ProtNLM"/>
    </source>
</evidence>
<sequence>MPLLHHRWLPGQGLVEYALIILFVAIALVAALVGLRSGLAEFYSSVSSAFAS</sequence>
<keyword evidence="1" id="KW-0472">Membrane</keyword>
<organism evidence="2 3">
    <name type="scientific">Thermalbibacter longus</name>
    <dbReference type="NCBI Taxonomy" id="2951981"/>
    <lineage>
        <taxon>Bacteria</taxon>
        <taxon>Pseudomonadati</taxon>
        <taxon>Thermomicrobiota</taxon>
        <taxon>Thermomicrobia</taxon>
        <taxon>Thermomicrobiales</taxon>
        <taxon>Thermomicrobiaceae</taxon>
        <taxon>Thermalbibacter</taxon>
    </lineage>
</organism>
<reference evidence="2" key="1">
    <citation type="submission" date="2022-06" db="EMBL/GenBank/DDBJ databases">
        <title>CFH 74404 Thermomicrobiaceae sp.</title>
        <authorList>
            <person name="Ming H."/>
            <person name="Li W.-J."/>
            <person name="Zhao Z."/>
        </authorList>
    </citation>
    <scope>NUCLEOTIDE SEQUENCE</scope>
    <source>
        <strain evidence="2">CFH 74404</strain>
    </source>
</reference>
<protein>
    <recommendedName>
        <fullName evidence="4">Flp family type IVb pilin</fullName>
    </recommendedName>
</protein>
<keyword evidence="1" id="KW-0812">Transmembrane</keyword>
<dbReference type="AlphaFoldDB" id="A0AA41WEA6"/>
<name>A0AA41WEA6_9BACT</name>
<feature type="transmembrane region" description="Helical" evidence="1">
    <location>
        <begin position="14"/>
        <end position="35"/>
    </location>
</feature>
<dbReference type="RefSeq" id="WP_284056260.1">
    <property type="nucleotide sequence ID" value="NZ_JAMSLR010000002.1"/>
</dbReference>
<proteinExistence type="predicted"/>
<keyword evidence="1" id="KW-1133">Transmembrane helix</keyword>
<accession>A0AA41WEA6</accession>
<evidence type="ECO:0000313" key="2">
    <source>
        <dbReference type="EMBL" id="MCM8748483.1"/>
    </source>
</evidence>
<evidence type="ECO:0000256" key="1">
    <source>
        <dbReference type="SAM" id="Phobius"/>
    </source>
</evidence>
<dbReference type="EMBL" id="JAMSLR010000002">
    <property type="protein sequence ID" value="MCM8748483.1"/>
    <property type="molecule type" value="Genomic_DNA"/>
</dbReference>
<gene>
    <name evidence="2" type="ORF">NET02_04935</name>
</gene>
<evidence type="ECO:0000313" key="3">
    <source>
        <dbReference type="Proteomes" id="UP001165306"/>
    </source>
</evidence>
<keyword evidence="3" id="KW-1185">Reference proteome</keyword>
<comment type="caution">
    <text evidence="2">The sequence shown here is derived from an EMBL/GenBank/DDBJ whole genome shotgun (WGS) entry which is preliminary data.</text>
</comment>